<dbReference type="EMBL" id="JBHSLD010000007">
    <property type="protein sequence ID" value="MFC5380474.1"/>
    <property type="molecule type" value="Genomic_DNA"/>
</dbReference>
<dbReference type="Gene3D" id="1.10.10.10">
    <property type="entry name" value="Winged helix-like DNA-binding domain superfamily/Winged helix DNA-binding domain"/>
    <property type="match status" value="1"/>
</dbReference>
<evidence type="ECO:0000313" key="6">
    <source>
        <dbReference type="Proteomes" id="UP001596122"/>
    </source>
</evidence>
<reference evidence="6" key="1">
    <citation type="journal article" date="2019" name="Int. J. Syst. Evol. Microbiol.">
        <title>The Global Catalogue of Microorganisms (GCM) 10K type strain sequencing project: providing services to taxonomists for standard genome sequencing and annotation.</title>
        <authorList>
            <consortium name="The Broad Institute Genomics Platform"/>
            <consortium name="The Broad Institute Genome Sequencing Center for Infectious Disease"/>
            <person name="Wu L."/>
            <person name="Ma J."/>
        </authorList>
    </citation>
    <scope>NUCLEOTIDE SEQUENCE [LARGE SCALE GENOMIC DNA]</scope>
    <source>
        <strain evidence="6">CCUG 43114</strain>
    </source>
</reference>
<protein>
    <submittedName>
        <fullName evidence="5">LuxR C-terminal-related transcriptional regulator</fullName>
    </submittedName>
</protein>
<proteinExistence type="predicted"/>
<dbReference type="InterPro" id="IPR016032">
    <property type="entry name" value="Sig_transdc_resp-reg_C-effctor"/>
</dbReference>
<evidence type="ECO:0000256" key="2">
    <source>
        <dbReference type="ARBA" id="ARBA00023125"/>
    </source>
</evidence>
<evidence type="ECO:0000313" key="5">
    <source>
        <dbReference type="EMBL" id="MFC5380474.1"/>
    </source>
</evidence>
<dbReference type="Proteomes" id="UP001596122">
    <property type="component" value="Unassembled WGS sequence"/>
</dbReference>
<dbReference type="PROSITE" id="PS00622">
    <property type="entry name" value="HTH_LUXR_1"/>
    <property type="match status" value="1"/>
</dbReference>
<dbReference type="PRINTS" id="PR00038">
    <property type="entry name" value="HTHLUXR"/>
</dbReference>
<dbReference type="SUPFAM" id="SSF52540">
    <property type="entry name" value="P-loop containing nucleoside triphosphate hydrolases"/>
    <property type="match status" value="1"/>
</dbReference>
<dbReference type="SMART" id="SM00421">
    <property type="entry name" value="HTH_LUXR"/>
    <property type="match status" value="1"/>
</dbReference>
<name>A0ABW0GLI1_9MICO</name>
<evidence type="ECO:0000256" key="1">
    <source>
        <dbReference type="ARBA" id="ARBA00023015"/>
    </source>
</evidence>
<comment type="caution">
    <text evidence="5">The sequence shown here is derived from an EMBL/GenBank/DDBJ whole genome shotgun (WGS) entry which is preliminary data.</text>
</comment>
<sequence>MERQWPLTGRDSELQQVAAGVRPGAAGIVVAGPPGAGKTRLVREALAAGASRGARVLWVQGGEATRQVPLGLFAGVLRLPEGDGGASAVAAAVDELATLAPLVLVVDDAHLLDPLSAVVVHRAAVRRLGPVVLTLRHGTSPPDPATSLWKDGALERLDLDLLDADATASLVAAVLDGPVETRSVRRLWALTQGSPLFLRHLLPAEVAAGRFSPASGLWCWSQEPRLTPGLAALLGRDLGALTPEEQHVVDVLAVAEPVAVDTLARLGAPGAVAVLEAVESRGLVRTATASDGLVARLAHPLYGEVRRESMGEMRARRLRGAVAATLDPDTDVLRKAVLALDSDLPPDPALFLRAAERAIGLFDLPLAERLARAAAATGDARAGVVHASALSWLSRGEEAEALLVALAARAADGPTGALVQAVRAGNLAWSLRQLERARGVVAAALGRDDAGPVRLHLEALDVALAAAAGEVATVLPRAVALRGRTRGSDLPDLLVTSALAATAAVTGRVDLLAPGVADRGSATPSATPSTMSIPAFGRADFQVLGYRLAGLPERAAEVAEPLRAASADLHGPARLMGLVLAGHAALAAGRVRPAVVPLREAWSALEPSPHEFRFRCRTLLVTAFAMTGDRTAARVLLPGLVAEQHPTYRLYVPDDLLARAWVAASEGATSEAVDLALAAAGLARAQESPAYEVLAWQVAAQLGAAAAVLGEGVTRLEAVASVVAGPRAVVALEYVVGTLRADAAALLRVSAGFEALGDPVAAADSAAQAATLLRRHARRGAALSAAARAQRLAERAGVRTPAVTAATVPLPLTGREREVALLAARGLSNREIAERLVVSVRTVEGHLYRIGHKLGVADRTELAAILDPAADG</sequence>
<keyword evidence="3" id="KW-0804">Transcription</keyword>
<dbReference type="InterPro" id="IPR027417">
    <property type="entry name" value="P-loop_NTPase"/>
</dbReference>
<evidence type="ECO:0000259" key="4">
    <source>
        <dbReference type="PROSITE" id="PS50043"/>
    </source>
</evidence>
<keyword evidence="2" id="KW-0238">DNA-binding</keyword>
<keyword evidence="6" id="KW-1185">Reference proteome</keyword>
<dbReference type="InterPro" id="IPR000792">
    <property type="entry name" value="Tscrpt_reg_LuxR_C"/>
</dbReference>
<gene>
    <name evidence="5" type="ORF">ACFPJ6_06710</name>
</gene>
<feature type="domain" description="HTH luxR-type" evidence="4">
    <location>
        <begin position="805"/>
        <end position="870"/>
    </location>
</feature>
<dbReference type="PANTHER" id="PTHR44688:SF16">
    <property type="entry name" value="DNA-BINDING TRANSCRIPTIONAL ACTIVATOR DEVR_DOSR"/>
    <property type="match status" value="1"/>
</dbReference>
<dbReference type="InterPro" id="IPR036388">
    <property type="entry name" value="WH-like_DNA-bd_sf"/>
</dbReference>
<dbReference type="Gene3D" id="3.40.50.300">
    <property type="entry name" value="P-loop containing nucleotide triphosphate hydrolases"/>
    <property type="match status" value="1"/>
</dbReference>
<dbReference type="Pfam" id="PF00196">
    <property type="entry name" value="GerE"/>
    <property type="match status" value="1"/>
</dbReference>
<dbReference type="PANTHER" id="PTHR44688">
    <property type="entry name" value="DNA-BINDING TRANSCRIPTIONAL ACTIVATOR DEVR_DOSR"/>
    <property type="match status" value="1"/>
</dbReference>
<dbReference type="SUPFAM" id="SSF46894">
    <property type="entry name" value="C-terminal effector domain of the bipartite response regulators"/>
    <property type="match status" value="1"/>
</dbReference>
<accession>A0ABW0GLI1</accession>
<organism evidence="5 6">
    <name type="scientific">Aquipuribacter nitratireducens</name>
    <dbReference type="NCBI Taxonomy" id="650104"/>
    <lineage>
        <taxon>Bacteria</taxon>
        <taxon>Bacillati</taxon>
        <taxon>Actinomycetota</taxon>
        <taxon>Actinomycetes</taxon>
        <taxon>Micrococcales</taxon>
        <taxon>Intrasporangiaceae</taxon>
        <taxon>Aquipuribacter</taxon>
    </lineage>
</organism>
<dbReference type="PROSITE" id="PS50043">
    <property type="entry name" value="HTH_LUXR_2"/>
    <property type="match status" value="1"/>
</dbReference>
<dbReference type="RefSeq" id="WP_340268188.1">
    <property type="nucleotide sequence ID" value="NZ_JBBEOG010000002.1"/>
</dbReference>
<keyword evidence="1" id="KW-0805">Transcription regulation</keyword>
<dbReference type="CDD" id="cd06170">
    <property type="entry name" value="LuxR_C_like"/>
    <property type="match status" value="1"/>
</dbReference>
<evidence type="ECO:0000256" key="3">
    <source>
        <dbReference type="ARBA" id="ARBA00023163"/>
    </source>
</evidence>